<reference evidence="2 3" key="1">
    <citation type="submission" date="2024-09" db="EMBL/GenBank/DDBJ databases">
        <authorList>
            <person name="Lee S.D."/>
        </authorList>
    </citation>
    <scope>NUCLEOTIDE SEQUENCE [LARGE SCALE GENOMIC DNA]</scope>
    <source>
        <strain evidence="2 3">N1-5</strain>
    </source>
</reference>
<dbReference type="InterPro" id="IPR050712">
    <property type="entry name" value="NAD(P)H-dep_reductase"/>
</dbReference>
<sequence length="186" mass="19267">MSYPPARHRTLVLTGSLRTGSVTSQIAQAALARSRPGHEVVLAAGLGLLPLFNEDLETEPALPAVAALRAQVASADSLLALSPVYNAGISAALKNALDWLSRPRDASPLIGKRATGLVVGYSSHGAEDHLEAVLKAVGAHTVVASTTVLNLRTLDVHRAAHDPLVEAAVGQALDALHAPDPVVGRR</sequence>
<accession>A0ABV6UXS5</accession>
<keyword evidence="3" id="KW-1185">Reference proteome</keyword>
<dbReference type="InterPro" id="IPR005025">
    <property type="entry name" value="FMN_Rdtase-like_dom"/>
</dbReference>
<dbReference type="EC" id="1.-.-.-" evidence="2"/>
<dbReference type="EMBL" id="JBHEZZ010000028">
    <property type="protein sequence ID" value="MFC1406269.1"/>
    <property type="molecule type" value="Genomic_DNA"/>
</dbReference>
<dbReference type="Proteomes" id="UP001592528">
    <property type="component" value="Unassembled WGS sequence"/>
</dbReference>
<feature type="domain" description="NADPH-dependent FMN reductase-like" evidence="1">
    <location>
        <begin position="10"/>
        <end position="145"/>
    </location>
</feature>
<dbReference type="Pfam" id="PF03358">
    <property type="entry name" value="FMN_red"/>
    <property type="match status" value="1"/>
</dbReference>
<dbReference type="PANTHER" id="PTHR30543:SF21">
    <property type="entry name" value="NAD(P)H-DEPENDENT FMN REDUCTASE LOT6"/>
    <property type="match status" value="1"/>
</dbReference>
<dbReference type="RefSeq" id="WP_030256551.1">
    <property type="nucleotide sequence ID" value="NZ_JBHEZZ010000028.1"/>
</dbReference>
<evidence type="ECO:0000313" key="3">
    <source>
        <dbReference type="Proteomes" id="UP001592528"/>
    </source>
</evidence>
<proteinExistence type="predicted"/>
<comment type="caution">
    <text evidence="2">The sequence shown here is derived from an EMBL/GenBank/DDBJ whole genome shotgun (WGS) entry which is preliminary data.</text>
</comment>
<dbReference type="InterPro" id="IPR029039">
    <property type="entry name" value="Flavoprotein-like_sf"/>
</dbReference>
<dbReference type="PANTHER" id="PTHR30543">
    <property type="entry name" value="CHROMATE REDUCTASE"/>
    <property type="match status" value="1"/>
</dbReference>
<evidence type="ECO:0000313" key="2">
    <source>
        <dbReference type="EMBL" id="MFC1406269.1"/>
    </source>
</evidence>
<protein>
    <submittedName>
        <fullName evidence="2">NADPH-dependent FMN reductase</fullName>
        <ecNumber evidence="2">1.-.-.-</ecNumber>
    </submittedName>
</protein>
<dbReference type="Gene3D" id="3.40.50.360">
    <property type="match status" value="1"/>
</dbReference>
<gene>
    <name evidence="2" type="ORF">ACEZDJ_33740</name>
</gene>
<keyword evidence="2" id="KW-0560">Oxidoreductase</keyword>
<dbReference type="SUPFAM" id="SSF52218">
    <property type="entry name" value="Flavoproteins"/>
    <property type="match status" value="1"/>
</dbReference>
<evidence type="ECO:0000259" key="1">
    <source>
        <dbReference type="Pfam" id="PF03358"/>
    </source>
</evidence>
<organism evidence="2 3">
    <name type="scientific">Streptacidiphilus cavernicola</name>
    <dbReference type="NCBI Taxonomy" id="3342716"/>
    <lineage>
        <taxon>Bacteria</taxon>
        <taxon>Bacillati</taxon>
        <taxon>Actinomycetota</taxon>
        <taxon>Actinomycetes</taxon>
        <taxon>Kitasatosporales</taxon>
        <taxon>Streptomycetaceae</taxon>
        <taxon>Streptacidiphilus</taxon>
    </lineage>
</organism>
<name>A0ABV6UXS5_9ACTN</name>
<dbReference type="GO" id="GO:0016491">
    <property type="term" value="F:oxidoreductase activity"/>
    <property type="evidence" value="ECO:0007669"/>
    <property type="project" value="UniProtKB-KW"/>
</dbReference>